<dbReference type="EMBL" id="CAJVPM010000069">
    <property type="protein sequence ID" value="CAG8435379.1"/>
    <property type="molecule type" value="Genomic_DNA"/>
</dbReference>
<evidence type="ECO:0000313" key="2">
    <source>
        <dbReference type="Proteomes" id="UP000789860"/>
    </source>
</evidence>
<sequence length="682" mass="79738">MSNHLDRLNKTELEIKTFELGNYPESPMITYKEKKNIITQRSFNYFIEAEGFYPNASQLHYTSSPKKYSIPNNYSVRTSWGCGKNQQTVQCKIVYKNGSPEFQIQFGTFFENEIKSCISATTAATNYEKAINKTSRLSGILLFGLQLQTLKNIRESRYSWSAYAKDIRQDLIKPAIQCSQSALDKRAKDVAAIIKEKFIQNSPFRFHEQDFILLKSLEYTINNQIYHFSFGDDFVQKEFEILNMVKIMDSNYISRDAYRELAAVNYHLSREHNIVIEQNNLTQRITNNIPIKLVNMNTEAIDNLETINELDNDNIDFSKVLNSVGTGGQRDCKGILRYIIPYLVHKNILSTHNPVIHLRISGDGHNVGRKVKHVMVTFMILNDREHYHVPSYHHTIALYPGTEKYESLEIILNPFINDLRDLKINGLEVEGIFWQFELYFSSDWKFLAICLELNTANLKHFCAWCLCSKQEIGNTTCDWRITKSMDNLKNNYHNIPEESATWKYISLTGEDKIKVLQYFNLAILFRPSRAKLIRSLWNKFIELYKAIFDQYSDSLYIKHLALEWLKLFLKPDEKDPTNSQNIVKGLYLPTHVTPYIHFLVFYGWELHQKHKQWGLKAFSCSAVEKKNHIHVSFFFRKTTMNGGNPFKRSAATIEILEYESRNIFFAYNDLPRQKVKKLVLNK</sequence>
<protein>
    <submittedName>
        <fullName evidence="1">3765_t:CDS:1</fullName>
    </submittedName>
</protein>
<name>A0ACA9JU74_9GLOM</name>
<comment type="caution">
    <text evidence="1">The sequence shown here is derived from an EMBL/GenBank/DDBJ whole genome shotgun (WGS) entry which is preliminary data.</text>
</comment>
<organism evidence="1 2">
    <name type="scientific">Scutellospora calospora</name>
    <dbReference type="NCBI Taxonomy" id="85575"/>
    <lineage>
        <taxon>Eukaryota</taxon>
        <taxon>Fungi</taxon>
        <taxon>Fungi incertae sedis</taxon>
        <taxon>Mucoromycota</taxon>
        <taxon>Glomeromycotina</taxon>
        <taxon>Glomeromycetes</taxon>
        <taxon>Diversisporales</taxon>
        <taxon>Gigasporaceae</taxon>
        <taxon>Scutellospora</taxon>
    </lineage>
</organism>
<accession>A0ACA9JU74</accession>
<evidence type="ECO:0000313" key="1">
    <source>
        <dbReference type="EMBL" id="CAG8435379.1"/>
    </source>
</evidence>
<keyword evidence="2" id="KW-1185">Reference proteome</keyword>
<dbReference type="Proteomes" id="UP000789860">
    <property type="component" value="Unassembled WGS sequence"/>
</dbReference>
<proteinExistence type="predicted"/>
<reference evidence="1" key="1">
    <citation type="submission" date="2021-06" db="EMBL/GenBank/DDBJ databases">
        <authorList>
            <person name="Kallberg Y."/>
            <person name="Tangrot J."/>
            <person name="Rosling A."/>
        </authorList>
    </citation>
    <scope>NUCLEOTIDE SEQUENCE</scope>
    <source>
        <strain evidence="1">AU212A</strain>
    </source>
</reference>
<gene>
    <name evidence="1" type="ORF">SCALOS_LOCUS183</name>
</gene>